<name>A0A5E5P0I4_9BURK</name>
<evidence type="ECO:0000256" key="1">
    <source>
        <dbReference type="SAM" id="MobiDB-lite"/>
    </source>
</evidence>
<accession>A0A5E5P0I4</accession>
<feature type="compositionally biased region" description="Pro residues" evidence="1">
    <location>
        <begin position="499"/>
        <end position="519"/>
    </location>
</feature>
<reference evidence="2 3" key="1">
    <citation type="submission" date="2019-08" db="EMBL/GenBank/DDBJ databases">
        <authorList>
            <person name="Peeters C."/>
        </authorList>
    </citation>
    <scope>NUCLEOTIDE SEQUENCE [LARGE SCALE GENOMIC DNA]</scope>
    <source>
        <strain evidence="2 3">LMG 18089</strain>
    </source>
</reference>
<dbReference type="EMBL" id="CABPSX010000002">
    <property type="protein sequence ID" value="VVG70166.1"/>
    <property type="molecule type" value="Genomic_DNA"/>
</dbReference>
<organism evidence="2 3">
    <name type="scientific">Pandoraea apista</name>
    <dbReference type="NCBI Taxonomy" id="93218"/>
    <lineage>
        <taxon>Bacteria</taxon>
        <taxon>Pseudomonadati</taxon>
        <taxon>Pseudomonadota</taxon>
        <taxon>Betaproteobacteria</taxon>
        <taxon>Burkholderiales</taxon>
        <taxon>Burkholderiaceae</taxon>
        <taxon>Pandoraea</taxon>
    </lineage>
</organism>
<feature type="region of interest" description="Disordered" evidence="1">
    <location>
        <begin position="479"/>
        <end position="519"/>
    </location>
</feature>
<dbReference type="Proteomes" id="UP000364291">
    <property type="component" value="Unassembled WGS sequence"/>
</dbReference>
<dbReference type="AlphaFoldDB" id="A0A5E5P0I4"/>
<sequence>MGSISAASGPVPVQVISANWSKPPDDGNSFGSDFQRLGSVSTSALSPIGKAWQTYPARQRSDLENCGIPLESWCSARDWDVAQANRLEAHPLMPRSVGETLECWRTAYLDAIGNEVSFERDRSTAMRSVRNGVPLAINSMRRDIPHSAKPFVRTFDVAPVRAQLEQIEPLNHAIRELDTLIPSLPHGEGKRIAEGNLAELVALRNAMQNLSLNVCERKRDELKVEIRALIALNDMTREVEREMHNGGADVPLRLSVRDGNWVLKPAASTSWFAKNKMRAANDAARLALLLGYPANQRVTLRMIRERGFGAHEYTLLLNDARSGGQGSAGSWLAGRALDIDVAKSEGSAVLDGAMQAFEGRRPDDALEPVLDDDMYDENQYATLPLFVGERPRRGYTVAQTPREDLGVASHRDVGEARAAPEAMSLDDDSDAVPHFVGPNGDEYARVHFDETSPAGERRLRKPGAVRFSEALSAARRLETLTFNEPPPPIPARVFRHSSPPRPSSLPPSYPPPPLPPIDE</sequence>
<proteinExistence type="predicted"/>
<gene>
    <name evidence="2" type="ORF">PAP18089_01125</name>
</gene>
<evidence type="ECO:0000313" key="2">
    <source>
        <dbReference type="EMBL" id="VVG70166.1"/>
    </source>
</evidence>
<evidence type="ECO:0000313" key="3">
    <source>
        <dbReference type="Proteomes" id="UP000364291"/>
    </source>
</evidence>
<protein>
    <submittedName>
        <fullName evidence="2">Uncharacterized protein</fullName>
    </submittedName>
</protein>